<feature type="transmembrane region" description="Helical" evidence="10">
    <location>
        <begin position="61"/>
        <end position="80"/>
    </location>
</feature>
<evidence type="ECO:0000256" key="2">
    <source>
        <dbReference type="ARBA" id="ARBA00022448"/>
    </source>
</evidence>
<dbReference type="RefSeq" id="WP_186632117.1">
    <property type="nucleotide sequence ID" value="NZ_JACOAF010000004.1"/>
</dbReference>
<dbReference type="NCBIfam" id="NF008512">
    <property type="entry name" value="PRK11431.1"/>
    <property type="match status" value="1"/>
</dbReference>
<evidence type="ECO:0000256" key="5">
    <source>
        <dbReference type="ARBA" id="ARBA00022989"/>
    </source>
</evidence>
<comment type="similarity">
    <text evidence="7">Belongs to the drug/metabolite transporter (DMT) superfamily. Small multidrug resistance (SMR) (TC 2.A.7.1) family. Gdx/SugE subfamily.</text>
</comment>
<organism evidence="11 12">
    <name type="scientific">Rufibacter sediminis</name>
    <dbReference type="NCBI Taxonomy" id="2762756"/>
    <lineage>
        <taxon>Bacteria</taxon>
        <taxon>Pseudomonadati</taxon>
        <taxon>Bacteroidota</taxon>
        <taxon>Cytophagia</taxon>
        <taxon>Cytophagales</taxon>
        <taxon>Hymenobacteraceae</taxon>
        <taxon>Rufibacter</taxon>
    </lineage>
</organism>
<dbReference type="Proteomes" id="UP000659698">
    <property type="component" value="Unassembled WGS sequence"/>
</dbReference>
<dbReference type="Pfam" id="PF00893">
    <property type="entry name" value="Multi_Drug_Res"/>
    <property type="match status" value="1"/>
</dbReference>
<evidence type="ECO:0000313" key="12">
    <source>
        <dbReference type="Proteomes" id="UP000659698"/>
    </source>
</evidence>
<accession>A0ABR6VMY1</accession>
<reference evidence="11 12" key="1">
    <citation type="journal article" date="2019" name="Int. J. Syst. Evol. Microbiol.">
        <title>Rufibacter sediminis sp. nov., isolated from freshwater lake sediment.</title>
        <authorList>
            <person name="Qu J.H."/>
            <person name="Zhang L.J."/>
            <person name="Fu Y.H."/>
            <person name="Li H.F."/>
        </authorList>
    </citation>
    <scope>NUCLEOTIDE SEQUENCE [LARGE SCALE GENOMIC DNA]</scope>
    <source>
        <strain evidence="11 12">H-1</strain>
    </source>
</reference>
<protein>
    <recommendedName>
        <fullName evidence="8">Guanidinium exporter</fullName>
    </recommendedName>
</protein>
<keyword evidence="12" id="KW-1185">Reference proteome</keyword>
<evidence type="ECO:0000256" key="6">
    <source>
        <dbReference type="ARBA" id="ARBA00023136"/>
    </source>
</evidence>
<evidence type="ECO:0000256" key="8">
    <source>
        <dbReference type="ARBA" id="ARBA00039168"/>
    </source>
</evidence>
<evidence type="ECO:0000256" key="3">
    <source>
        <dbReference type="ARBA" id="ARBA00022475"/>
    </source>
</evidence>
<evidence type="ECO:0000256" key="7">
    <source>
        <dbReference type="ARBA" id="ARBA00038151"/>
    </source>
</evidence>
<dbReference type="Gene3D" id="1.10.3730.20">
    <property type="match status" value="1"/>
</dbReference>
<dbReference type="EMBL" id="JACOAF010000004">
    <property type="protein sequence ID" value="MBC3538448.1"/>
    <property type="molecule type" value="Genomic_DNA"/>
</dbReference>
<keyword evidence="4 9" id="KW-0812">Transmembrane</keyword>
<proteinExistence type="inferred from homology"/>
<evidence type="ECO:0000256" key="9">
    <source>
        <dbReference type="RuleBase" id="RU003942"/>
    </source>
</evidence>
<evidence type="ECO:0000256" key="4">
    <source>
        <dbReference type="ARBA" id="ARBA00022692"/>
    </source>
</evidence>
<gene>
    <name evidence="11" type="primary">sugE</name>
    <name evidence="11" type="ORF">H7U12_02070</name>
</gene>
<dbReference type="InterPro" id="IPR000390">
    <property type="entry name" value="Small_drug/metabolite_transptr"/>
</dbReference>
<dbReference type="SUPFAM" id="SSF103481">
    <property type="entry name" value="Multidrug resistance efflux transporter EmrE"/>
    <property type="match status" value="1"/>
</dbReference>
<dbReference type="PANTHER" id="PTHR30561">
    <property type="entry name" value="SMR FAMILY PROTON-DEPENDENT DRUG EFFLUX TRANSPORTER SUGE"/>
    <property type="match status" value="1"/>
</dbReference>
<feature type="transmembrane region" description="Helical" evidence="10">
    <location>
        <begin position="86"/>
        <end position="106"/>
    </location>
</feature>
<dbReference type="InterPro" id="IPR037185">
    <property type="entry name" value="EmrE-like"/>
</dbReference>
<dbReference type="PANTHER" id="PTHR30561:SF0">
    <property type="entry name" value="GUANIDINIUM EXPORTER"/>
    <property type="match status" value="1"/>
</dbReference>
<keyword evidence="5 10" id="KW-1133">Transmembrane helix</keyword>
<name>A0ABR6VMY1_9BACT</name>
<comment type="subcellular location">
    <subcellularLocation>
        <location evidence="1 9">Cell membrane</location>
        <topology evidence="1 9">Multi-pass membrane protein</topology>
    </subcellularLocation>
</comment>
<evidence type="ECO:0000313" key="11">
    <source>
        <dbReference type="EMBL" id="MBC3538448.1"/>
    </source>
</evidence>
<evidence type="ECO:0000256" key="10">
    <source>
        <dbReference type="SAM" id="Phobius"/>
    </source>
</evidence>
<sequence length="108" mass="11516">MNSAWIYLIVAGLCEIGWAIGLKYTEGFSKLWPSVATVVVMILSFVLLAQAMRTLPVGTAYASWTGIGAVGTAILGMVLFNEPKDVLRLVCIGLIIAGVLGLKFLAKE</sequence>
<dbReference type="InterPro" id="IPR045324">
    <property type="entry name" value="Small_multidrug_res"/>
</dbReference>
<keyword evidence="2" id="KW-0813">Transport</keyword>
<comment type="caution">
    <text evidence="11">The sequence shown here is derived from an EMBL/GenBank/DDBJ whole genome shotgun (WGS) entry which is preliminary data.</text>
</comment>
<evidence type="ECO:0000256" key="1">
    <source>
        <dbReference type="ARBA" id="ARBA00004651"/>
    </source>
</evidence>
<keyword evidence="6 10" id="KW-0472">Membrane</keyword>
<feature type="transmembrane region" description="Helical" evidence="10">
    <location>
        <begin position="31"/>
        <end position="49"/>
    </location>
</feature>
<keyword evidence="3" id="KW-1003">Cell membrane</keyword>